<organism evidence="1 2">
    <name type="scientific">Bacillus spizizenii (strain DSM 15029 / JCM 12233 / NBRC 101239 / NRRL B-23049 / TU-B-10)</name>
    <name type="common">Bacillus subtilis subsp. spizizenii</name>
    <dbReference type="NCBI Taxonomy" id="1052585"/>
    <lineage>
        <taxon>Bacteria</taxon>
        <taxon>Bacillati</taxon>
        <taxon>Bacillota</taxon>
        <taxon>Bacilli</taxon>
        <taxon>Bacillales</taxon>
        <taxon>Bacillaceae</taxon>
        <taxon>Bacillus</taxon>
    </lineage>
</organism>
<dbReference type="AlphaFoldDB" id="G4NXT3"/>
<dbReference type="HOGENOM" id="CLU_3132477_0_0_9"/>
<sequence>MVITWGSLFNKNSFQAGAYCRQLVLCLSELVMIDDGEQADGPPGKIHSQ</sequence>
<dbReference type="EMBL" id="CP002905">
    <property type="protein sequence ID" value="AEP87523.1"/>
    <property type="molecule type" value="Genomic_DNA"/>
</dbReference>
<reference evidence="1 2" key="1">
    <citation type="journal article" date="2012" name="J. Bacteriol.">
        <title>Whole-genome sequences of Bacillus subtilis and close relatives.</title>
        <authorList>
            <person name="Earl A.M."/>
            <person name="Eppinger M."/>
            <person name="Fricke W.F."/>
            <person name="Rosovitz M.J."/>
            <person name="Rasko D.A."/>
            <person name="Daugherty S."/>
            <person name="Losick R."/>
            <person name="Kolter R."/>
            <person name="Ravel J."/>
        </authorList>
    </citation>
    <scope>NUCLEOTIDE SEQUENCE [LARGE SCALE GENOMIC DNA]</scope>
    <source>
        <strain evidence="2">DSM 15029 / JCM 12233 / NBRC 101239 / NRRL B-23049 / TU-B-10</strain>
    </source>
</reference>
<name>G4NXT3_BACS4</name>
<dbReference type="KEGG" id="bst:GYO_2916"/>
<proteinExistence type="predicted"/>
<accession>G4NXT3</accession>
<evidence type="ECO:0000313" key="2">
    <source>
        <dbReference type="Proteomes" id="UP000002651"/>
    </source>
</evidence>
<evidence type="ECO:0000313" key="1">
    <source>
        <dbReference type="EMBL" id="AEP87523.1"/>
    </source>
</evidence>
<dbReference type="Proteomes" id="UP000002651">
    <property type="component" value="Chromosome"/>
</dbReference>
<keyword evidence="2" id="KW-1185">Reference proteome</keyword>
<gene>
    <name evidence="1" type="ordered locus">GYO_2916</name>
</gene>
<dbReference type="STRING" id="1052585.GYO_2916"/>
<protein>
    <submittedName>
        <fullName evidence="1">Uncharacterized protein</fullName>
    </submittedName>
</protein>